<sequence length="118" mass="12855">MDTHPTSTNPVTWQVDDSAIVSSRLSSSSNPTMKTNQIPSSWKSPCSLSSPGNILEQVWRTTPNFQSIFDPPLASSASASSVSSYISQSGFKHQHQSHQPPTRDSIIHSSSQSQLLKE</sequence>
<organism evidence="2">
    <name type="scientific">Schistosoma japonicum</name>
    <name type="common">Blood fluke</name>
    <dbReference type="NCBI Taxonomy" id="6182"/>
    <lineage>
        <taxon>Eukaryota</taxon>
        <taxon>Metazoa</taxon>
        <taxon>Spiralia</taxon>
        <taxon>Lophotrochozoa</taxon>
        <taxon>Platyhelminthes</taxon>
        <taxon>Trematoda</taxon>
        <taxon>Digenea</taxon>
        <taxon>Strigeidida</taxon>
        <taxon>Schistosomatoidea</taxon>
        <taxon>Schistosomatidae</taxon>
        <taxon>Schistosoma</taxon>
    </lineage>
</organism>
<feature type="region of interest" description="Disordered" evidence="1">
    <location>
        <begin position="85"/>
        <end position="118"/>
    </location>
</feature>
<protein>
    <submittedName>
        <fullName evidence="2">SJCHGC05086 protein</fullName>
    </submittedName>
</protein>
<feature type="region of interest" description="Disordered" evidence="1">
    <location>
        <begin position="20"/>
        <end position="49"/>
    </location>
</feature>
<reference evidence="2" key="2">
    <citation type="journal article" date="2006" name="PLoS Pathog.">
        <title>New perspectives on host-parasite interplay by comparative transcriptomic and proteomic analyses of Schistosoma japonicum.</title>
        <authorList>
            <person name="Liu F."/>
            <person name="Lu J."/>
            <person name="Hu W."/>
            <person name="Wang S.Y."/>
            <person name="Cui S.J."/>
            <person name="Chi M."/>
            <person name="Yan Q."/>
            <person name="Wang X.R."/>
            <person name="Song H.D."/>
            <person name="Xu X.N."/>
            <person name="Wang J.J."/>
            <person name="Zhang X.L."/>
            <person name="Zhang X."/>
            <person name="Wang Z.Q."/>
            <person name="Xue C.L."/>
            <person name="Brindley P.J."/>
            <person name="McManus D.P."/>
            <person name="Yang P.Y."/>
            <person name="Feng Z."/>
            <person name="Chen Z."/>
            <person name="Han Z.G."/>
        </authorList>
    </citation>
    <scope>NUCLEOTIDE SEQUENCE</scope>
</reference>
<reference evidence="2" key="1">
    <citation type="submission" date="2004-11" db="EMBL/GenBank/DDBJ databases">
        <title>The full-length cDNA sequences of Schistosoma japonicum genes.</title>
        <authorList>
            <person name="Han Z."/>
        </authorList>
    </citation>
    <scope>NUCLEOTIDE SEQUENCE</scope>
</reference>
<dbReference type="AlphaFoldDB" id="Q5DC99"/>
<evidence type="ECO:0000313" key="2">
    <source>
        <dbReference type="EMBL" id="AAW26557.1"/>
    </source>
</evidence>
<proteinExistence type="evidence at transcript level"/>
<feature type="compositionally biased region" description="Low complexity" evidence="1">
    <location>
        <begin position="107"/>
        <end position="118"/>
    </location>
</feature>
<feature type="compositionally biased region" description="Low complexity" evidence="1">
    <location>
        <begin position="39"/>
        <end position="49"/>
    </location>
</feature>
<dbReference type="EMBL" id="AY814825">
    <property type="protein sequence ID" value="AAW26557.1"/>
    <property type="molecule type" value="mRNA"/>
</dbReference>
<name>Q5DC99_SCHJA</name>
<evidence type="ECO:0000256" key="1">
    <source>
        <dbReference type="SAM" id="MobiDB-lite"/>
    </source>
</evidence>
<feature type="compositionally biased region" description="Low complexity" evidence="1">
    <location>
        <begin position="20"/>
        <end position="29"/>
    </location>
</feature>
<accession>Q5DC99</accession>